<keyword evidence="4" id="KW-1185">Reference proteome</keyword>
<protein>
    <submittedName>
        <fullName evidence="3">YceI family protein</fullName>
    </submittedName>
</protein>
<organism evidence="3 4">
    <name type="scientific">Antarcticibacterium flavum</name>
    <dbReference type="NCBI Taxonomy" id="2058175"/>
    <lineage>
        <taxon>Bacteria</taxon>
        <taxon>Pseudomonadati</taxon>
        <taxon>Bacteroidota</taxon>
        <taxon>Flavobacteriia</taxon>
        <taxon>Flavobacteriales</taxon>
        <taxon>Flavobacteriaceae</taxon>
        <taxon>Antarcticibacterium</taxon>
    </lineage>
</organism>
<dbReference type="EMBL" id="CP040812">
    <property type="protein sequence ID" value="QCY68446.1"/>
    <property type="molecule type" value="Genomic_DNA"/>
</dbReference>
<dbReference type="InterPro" id="IPR007372">
    <property type="entry name" value="Lipid/polyisoprenoid-bd_YceI"/>
</dbReference>
<evidence type="ECO:0000313" key="4">
    <source>
        <dbReference type="Proteomes" id="UP000309016"/>
    </source>
</evidence>
<feature type="chain" id="PRO_5022708820" evidence="1">
    <location>
        <begin position="20"/>
        <end position="187"/>
    </location>
</feature>
<dbReference type="AlphaFoldDB" id="A0A5B7WZ45"/>
<evidence type="ECO:0000256" key="1">
    <source>
        <dbReference type="SAM" id="SignalP"/>
    </source>
</evidence>
<sequence length="187" mass="20669">MKKGILFAFVALLSTGLFAQTTWTVDKAHSQVSFGITHMGIAEVTGLFRSFDASINTTNGLDNATYNVTIDVNSVDTGVERRDNHLRSDDFFAVEKHPELTFKSKSVKKDGENRYKVTGDLSLHGITKPVTLDVWHRGTITKDDGTQVAGFQITGEVSRQEFNIGPDFPEAALSDDVRIKVDAEFKK</sequence>
<evidence type="ECO:0000259" key="2">
    <source>
        <dbReference type="SMART" id="SM00867"/>
    </source>
</evidence>
<dbReference type="SMART" id="SM00867">
    <property type="entry name" value="YceI"/>
    <property type="match status" value="1"/>
</dbReference>
<dbReference type="RefSeq" id="WP_139065021.1">
    <property type="nucleotide sequence ID" value="NZ_CP040812.1"/>
</dbReference>
<keyword evidence="1" id="KW-0732">Signal</keyword>
<feature type="signal peptide" evidence="1">
    <location>
        <begin position="1"/>
        <end position="19"/>
    </location>
</feature>
<dbReference type="Proteomes" id="UP000309016">
    <property type="component" value="Chromosome"/>
</dbReference>
<reference evidence="3 4" key="1">
    <citation type="submission" date="2019-06" db="EMBL/GenBank/DDBJ databases">
        <title>Complete genome sequence of Antarcticibacterium flavum KCTC 52984T from an Antarctic marine sediment.</title>
        <authorList>
            <person name="Lee Y.M."/>
            <person name="Shin S.C."/>
        </authorList>
    </citation>
    <scope>NUCLEOTIDE SEQUENCE [LARGE SCALE GENOMIC DNA]</scope>
    <source>
        <strain evidence="3 4">KCTC 52984</strain>
    </source>
</reference>
<dbReference type="Gene3D" id="2.40.128.110">
    <property type="entry name" value="Lipid/polyisoprenoid-binding, YceI-like"/>
    <property type="match status" value="1"/>
</dbReference>
<dbReference type="InterPro" id="IPR036761">
    <property type="entry name" value="TTHA0802/YceI-like_sf"/>
</dbReference>
<dbReference type="KEGG" id="afla:FHG64_03040"/>
<feature type="domain" description="Lipid/polyisoprenoid-binding YceI-like" evidence="2">
    <location>
        <begin position="22"/>
        <end position="186"/>
    </location>
</feature>
<dbReference type="SUPFAM" id="SSF101874">
    <property type="entry name" value="YceI-like"/>
    <property type="match status" value="1"/>
</dbReference>
<dbReference type="OrthoDB" id="9811006at2"/>
<dbReference type="PANTHER" id="PTHR34406:SF1">
    <property type="entry name" value="PROTEIN YCEI"/>
    <property type="match status" value="1"/>
</dbReference>
<gene>
    <name evidence="3" type="ORF">FHG64_03040</name>
</gene>
<dbReference type="PANTHER" id="PTHR34406">
    <property type="entry name" value="PROTEIN YCEI"/>
    <property type="match status" value="1"/>
</dbReference>
<evidence type="ECO:0000313" key="3">
    <source>
        <dbReference type="EMBL" id="QCY68446.1"/>
    </source>
</evidence>
<accession>A0A5B7WZ45</accession>
<proteinExistence type="predicted"/>
<dbReference type="Pfam" id="PF04264">
    <property type="entry name" value="YceI"/>
    <property type="match status" value="1"/>
</dbReference>
<name>A0A5B7WZ45_9FLAO</name>